<sequence>MYRKGQTQQWQEVLLNLQLEGGACSLKQFSPILQQQEPPHPRVQDFLHWIFTEQVNIPHSFHFLLSALFYQLLLQYGKH</sequence>
<dbReference type="EMBL" id="LRGB01001574">
    <property type="protein sequence ID" value="KZS11638.1"/>
    <property type="molecule type" value="Genomic_DNA"/>
</dbReference>
<dbReference type="Proteomes" id="UP000076858">
    <property type="component" value="Unassembled WGS sequence"/>
</dbReference>
<dbReference type="AlphaFoldDB" id="A0A164USW8"/>
<accession>A0A164USW8</accession>
<comment type="caution">
    <text evidence="1">The sequence shown here is derived from an EMBL/GenBank/DDBJ whole genome shotgun (WGS) entry which is preliminary data.</text>
</comment>
<proteinExistence type="predicted"/>
<keyword evidence="2" id="KW-1185">Reference proteome</keyword>
<evidence type="ECO:0000313" key="2">
    <source>
        <dbReference type="Proteomes" id="UP000076858"/>
    </source>
</evidence>
<name>A0A164USW8_9CRUS</name>
<reference evidence="1 2" key="1">
    <citation type="submission" date="2016-03" db="EMBL/GenBank/DDBJ databases">
        <title>EvidentialGene: Evidence-directed Construction of Genes on Genomes.</title>
        <authorList>
            <person name="Gilbert D.G."/>
            <person name="Choi J.-H."/>
            <person name="Mockaitis K."/>
            <person name="Colbourne J."/>
            <person name="Pfrender M."/>
        </authorList>
    </citation>
    <scope>NUCLEOTIDE SEQUENCE [LARGE SCALE GENOMIC DNA]</scope>
    <source>
        <strain evidence="1 2">Xinb3</strain>
        <tissue evidence="1">Complete organism</tissue>
    </source>
</reference>
<protein>
    <submittedName>
        <fullName evidence="1">Uncharacterized protein</fullName>
    </submittedName>
</protein>
<gene>
    <name evidence="1" type="ORF">APZ42_023572</name>
</gene>
<evidence type="ECO:0000313" key="1">
    <source>
        <dbReference type="EMBL" id="KZS11638.1"/>
    </source>
</evidence>
<organism evidence="1 2">
    <name type="scientific">Daphnia magna</name>
    <dbReference type="NCBI Taxonomy" id="35525"/>
    <lineage>
        <taxon>Eukaryota</taxon>
        <taxon>Metazoa</taxon>
        <taxon>Ecdysozoa</taxon>
        <taxon>Arthropoda</taxon>
        <taxon>Crustacea</taxon>
        <taxon>Branchiopoda</taxon>
        <taxon>Diplostraca</taxon>
        <taxon>Cladocera</taxon>
        <taxon>Anomopoda</taxon>
        <taxon>Daphniidae</taxon>
        <taxon>Daphnia</taxon>
    </lineage>
</organism>